<dbReference type="EMBL" id="JAUUUU010000001">
    <property type="protein sequence ID" value="MDP1519621.1"/>
    <property type="molecule type" value="Genomic_DNA"/>
</dbReference>
<dbReference type="Gene3D" id="3.30.70.100">
    <property type="match status" value="1"/>
</dbReference>
<comment type="subunit">
    <text evidence="7">Homoheptamer.</text>
</comment>
<dbReference type="InterPro" id="IPR011066">
    <property type="entry name" value="MscS_channel_C_sf"/>
</dbReference>
<keyword evidence="5 7" id="KW-1133">Transmembrane helix</keyword>
<keyword evidence="4 7" id="KW-0812">Transmembrane</keyword>
<keyword evidence="7" id="KW-0813">Transport</keyword>
<keyword evidence="7" id="KW-0406">Ion transport</keyword>
<dbReference type="InterPro" id="IPR006685">
    <property type="entry name" value="MscS_channel_2nd"/>
</dbReference>
<organism evidence="10 11">
    <name type="scientific">Porticoccus litoralis</name>
    <dbReference type="NCBI Taxonomy" id="434086"/>
    <lineage>
        <taxon>Bacteria</taxon>
        <taxon>Pseudomonadati</taxon>
        <taxon>Pseudomonadota</taxon>
        <taxon>Gammaproteobacteria</taxon>
        <taxon>Cellvibrionales</taxon>
        <taxon>Porticoccaceae</taxon>
        <taxon>Porticoccus</taxon>
    </lineage>
</organism>
<accession>A0AAW8AX07</accession>
<dbReference type="SUPFAM" id="SSF50182">
    <property type="entry name" value="Sm-like ribonucleoproteins"/>
    <property type="match status" value="1"/>
</dbReference>
<keyword evidence="3" id="KW-1003">Cell membrane</keyword>
<dbReference type="InterPro" id="IPR010920">
    <property type="entry name" value="LSM_dom_sf"/>
</dbReference>
<keyword evidence="7" id="KW-0997">Cell inner membrane</keyword>
<gene>
    <name evidence="10" type="ORF">Q8A57_01390</name>
</gene>
<dbReference type="AlphaFoldDB" id="A0AAW8AX07"/>
<dbReference type="GO" id="GO:0008381">
    <property type="term" value="F:mechanosensitive monoatomic ion channel activity"/>
    <property type="evidence" value="ECO:0007669"/>
    <property type="project" value="InterPro"/>
</dbReference>
<dbReference type="Pfam" id="PF00924">
    <property type="entry name" value="MS_channel_2nd"/>
    <property type="match status" value="1"/>
</dbReference>
<keyword evidence="11" id="KW-1185">Reference proteome</keyword>
<dbReference type="InterPro" id="IPR045275">
    <property type="entry name" value="MscS_archaea/bacteria_type"/>
</dbReference>
<proteinExistence type="inferred from homology"/>
<evidence type="ECO:0000256" key="7">
    <source>
        <dbReference type="RuleBase" id="RU369025"/>
    </source>
</evidence>
<evidence type="ECO:0000313" key="11">
    <source>
        <dbReference type="Proteomes" id="UP001178354"/>
    </source>
</evidence>
<evidence type="ECO:0000259" key="8">
    <source>
        <dbReference type="Pfam" id="PF00924"/>
    </source>
</evidence>
<feature type="domain" description="Mechanosensitive ion channel MscS C-terminal" evidence="9">
    <location>
        <begin position="180"/>
        <end position="260"/>
    </location>
</feature>
<dbReference type="SUPFAM" id="SSF82861">
    <property type="entry name" value="Mechanosensitive channel protein MscS (YggB), transmembrane region"/>
    <property type="match status" value="1"/>
</dbReference>
<feature type="transmembrane region" description="Helical" evidence="7">
    <location>
        <begin position="22"/>
        <end position="40"/>
    </location>
</feature>
<reference evidence="10" key="1">
    <citation type="journal article" date="2010" name="Int. J. Syst. Evol. Microbiol.">
        <title>Porticoccus litoralis gen. nov., sp. nov., a gammaproteobacterium isolated from the Yellow Sea.</title>
        <authorList>
            <person name="Oh H.M."/>
            <person name="Kim H."/>
            <person name="Kim K.M."/>
            <person name="Min G.S."/>
            <person name="Cho J.C."/>
        </authorList>
    </citation>
    <scope>NUCLEOTIDE SEQUENCE</scope>
    <source>
        <strain evidence="10">DSM 25064</strain>
    </source>
</reference>
<dbReference type="PANTHER" id="PTHR30221:SF1">
    <property type="entry name" value="SMALL-CONDUCTANCE MECHANOSENSITIVE CHANNEL"/>
    <property type="match status" value="1"/>
</dbReference>
<comment type="similarity">
    <text evidence="2 7">Belongs to the MscS (TC 1.A.23) family.</text>
</comment>
<keyword evidence="7" id="KW-0407">Ion channel</keyword>
<feature type="domain" description="Mechanosensitive ion channel MscS" evidence="8">
    <location>
        <begin position="109"/>
        <end position="173"/>
    </location>
</feature>
<feature type="transmembrane region" description="Helical" evidence="7">
    <location>
        <begin position="88"/>
        <end position="110"/>
    </location>
</feature>
<evidence type="ECO:0000256" key="4">
    <source>
        <dbReference type="ARBA" id="ARBA00022692"/>
    </source>
</evidence>
<evidence type="ECO:0000313" key="10">
    <source>
        <dbReference type="EMBL" id="MDP1519621.1"/>
    </source>
</evidence>
<dbReference type="Pfam" id="PF21082">
    <property type="entry name" value="MS_channel_3rd"/>
    <property type="match status" value="1"/>
</dbReference>
<dbReference type="Gene3D" id="2.30.30.60">
    <property type="match status" value="1"/>
</dbReference>
<keyword evidence="6 7" id="KW-0472">Membrane</keyword>
<dbReference type="PANTHER" id="PTHR30221">
    <property type="entry name" value="SMALL-CONDUCTANCE MECHANOSENSITIVE CHANNEL"/>
    <property type="match status" value="1"/>
</dbReference>
<reference evidence="10" key="2">
    <citation type="submission" date="2023-08" db="EMBL/GenBank/DDBJ databases">
        <authorList>
            <person name="Luo J."/>
        </authorList>
    </citation>
    <scope>NUCLEOTIDE SEQUENCE</scope>
    <source>
        <strain evidence="10">DSM 25064</strain>
    </source>
</reference>
<dbReference type="InterPro" id="IPR011014">
    <property type="entry name" value="MscS_channel_TM-2"/>
</dbReference>
<dbReference type="GO" id="GO:0005886">
    <property type="term" value="C:plasma membrane"/>
    <property type="evidence" value="ECO:0007669"/>
    <property type="project" value="UniProtKB-SubCell"/>
</dbReference>
<comment type="subcellular location">
    <subcellularLocation>
        <location evidence="7">Cell inner membrane</location>
        <topology evidence="7">Multi-pass membrane protein</topology>
    </subcellularLocation>
    <subcellularLocation>
        <location evidence="1">Cell membrane</location>
        <topology evidence="1">Multi-pass membrane protein</topology>
    </subcellularLocation>
</comment>
<dbReference type="Proteomes" id="UP001178354">
    <property type="component" value="Unassembled WGS sequence"/>
</dbReference>
<dbReference type="InterPro" id="IPR049278">
    <property type="entry name" value="MS_channel_C"/>
</dbReference>
<evidence type="ECO:0000256" key="2">
    <source>
        <dbReference type="ARBA" id="ARBA00008017"/>
    </source>
</evidence>
<evidence type="ECO:0000256" key="5">
    <source>
        <dbReference type="ARBA" id="ARBA00022989"/>
    </source>
</evidence>
<comment type="caution">
    <text evidence="7">Lacks conserved residue(s) required for the propagation of feature annotation.</text>
</comment>
<evidence type="ECO:0000256" key="3">
    <source>
        <dbReference type="ARBA" id="ARBA00022475"/>
    </source>
</evidence>
<feature type="transmembrane region" description="Helical" evidence="7">
    <location>
        <begin position="60"/>
        <end position="82"/>
    </location>
</feature>
<comment type="function">
    <text evidence="7">Mechanosensitive channel that participates in the regulation of osmotic pressure changes within the cell, opening in response to stretch forces in the membrane lipid bilayer, without the need for other proteins. Contributes to normal resistance to hypoosmotic shock. Forms an ion channel of 1.0 nanosiemens conductance with a slight preference for anions.</text>
</comment>
<name>A0AAW8AX07_9GAMM</name>
<dbReference type="InterPro" id="IPR023408">
    <property type="entry name" value="MscS_beta-dom_sf"/>
</dbReference>
<sequence>MQQEIEQIQAIYNTIVEFFVTYSFQLVGALIIFLIGSIVANKLSRMVLALCEKKELDITLSRFISSFVKIIILVGVAIIALGKIGISVTPFVAAIGALSLGAGLAVQGLLSNYGAGLNIIITRPFVVGDTIKVQGETGLVDEVHLAYTVLRDEDDVRITIPNRHIVGEIIHNSAENMLAETTVGVSYDSDPQQVIGILKKVLEQQGVSSNREPLIGIDNFGDSSINFGVRFWVPTQSFHETRFKVNNAIFEALRQAGITIPFPQREVRMLGEKH</sequence>
<dbReference type="SUPFAM" id="SSF82689">
    <property type="entry name" value="Mechanosensitive channel protein MscS (YggB), C-terminal domain"/>
    <property type="match status" value="1"/>
</dbReference>
<protein>
    <recommendedName>
        <fullName evidence="7">Small-conductance mechanosensitive channel</fullName>
    </recommendedName>
</protein>
<dbReference type="InterPro" id="IPR008910">
    <property type="entry name" value="MSC_TM_helix"/>
</dbReference>
<dbReference type="RefSeq" id="WP_305169133.1">
    <property type="nucleotide sequence ID" value="NZ_JAUUUU010000001.1"/>
</dbReference>
<dbReference type="Gene3D" id="1.10.287.1260">
    <property type="match status" value="1"/>
</dbReference>
<comment type="caution">
    <text evidence="10">The sequence shown here is derived from an EMBL/GenBank/DDBJ whole genome shotgun (WGS) entry which is preliminary data.</text>
</comment>
<evidence type="ECO:0000256" key="1">
    <source>
        <dbReference type="ARBA" id="ARBA00004651"/>
    </source>
</evidence>
<evidence type="ECO:0000259" key="9">
    <source>
        <dbReference type="Pfam" id="PF21082"/>
    </source>
</evidence>
<evidence type="ECO:0000256" key="6">
    <source>
        <dbReference type="ARBA" id="ARBA00023136"/>
    </source>
</evidence>
<dbReference type="Pfam" id="PF05552">
    <property type="entry name" value="MS_channel_1st_1"/>
    <property type="match status" value="1"/>
</dbReference>